<organism evidence="1 2">
    <name type="scientific">Paramuricea clavata</name>
    <name type="common">Red gorgonian</name>
    <name type="synonym">Violescent sea-whip</name>
    <dbReference type="NCBI Taxonomy" id="317549"/>
    <lineage>
        <taxon>Eukaryota</taxon>
        <taxon>Metazoa</taxon>
        <taxon>Cnidaria</taxon>
        <taxon>Anthozoa</taxon>
        <taxon>Octocorallia</taxon>
        <taxon>Malacalcyonacea</taxon>
        <taxon>Plexauridae</taxon>
        <taxon>Paramuricea</taxon>
    </lineage>
</organism>
<reference evidence="1" key="1">
    <citation type="submission" date="2020-04" db="EMBL/GenBank/DDBJ databases">
        <authorList>
            <person name="Alioto T."/>
            <person name="Alioto T."/>
            <person name="Gomez Garrido J."/>
        </authorList>
    </citation>
    <scope>NUCLEOTIDE SEQUENCE</scope>
    <source>
        <strain evidence="1">A484AB</strain>
    </source>
</reference>
<dbReference type="Proteomes" id="UP001152795">
    <property type="component" value="Unassembled WGS sequence"/>
</dbReference>
<dbReference type="InterPro" id="IPR013762">
    <property type="entry name" value="Integrase-like_cat_sf"/>
</dbReference>
<dbReference type="OrthoDB" id="5972252at2759"/>
<evidence type="ECO:0000313" key="2">
    <source>
        <dbReference type="Proteomes" id="UP001152795"/>
    </source>
</evidence>
<dbReference type="Gene3D" id="1.10.443.10">
    <property type="entry name" value="Intergrase catalytic core"/>
    <property type="match status" value="1"/>
</dbReference>
<proteinExistence type="predicted"/>
<name>A0A7D9HEV5_PARCT</name>
<dbReference type="GO" id="GO:0015074">
    <property type="term" value="P:DNA integration"/>
    <property type="evidence" value="ECO:0007669"/>
    <property type="project" value="InterPro"/>
</dbReference>
<dbReference type="AlphaFoldDB" id="A0A7D9HEV5"/>
<dbReference type="GO" id="GO:0006310">
    <property type="term" value="P:DNA recombination"/>
    <property type="evidence" value="ECO:0007669"/>
    <property type="project" value="InterPro"/>
</dbReference>
<dbReference type="SUPFAM" id="SSF56349">
    <property type="entry name" value="DNA breaking-rejoining enzymes"/>
    <property type="match status" value="1"/>
</dbReference>
<protein>
    <submittedName>
        <fullName evidence="1">LIGHT-DEPENDENT SHORT HYPOCOTYLS 6</fullName>
    </submittedName>
</protein>
<evidence type="ECO:0000313" key="1">
    <source>
        <dbReference type="EMBL" id="CAB3981998.1"/>
    </source>
</evidence>
<keyword evidence="2" id="KW-1185">Reference proteome</keyword>
<accession>A0A7D9HEV5</accession>
<sequence>MRRHPNPTLCPVRGIELYVSIAGELSVDLSAGYLFRPTDPQGHVLNRLLFSSAATAHLKLYLRQANIDSGETLHSFRSGCALMLTFVGSRLADVMSHVGWSSPATARYYLQLANILKAGAPADLLSQNMSSNNQAADIYRDFNHLKNFIQAFPSTKLLKRKAPDS</sequence>
<dbReference type="GO" id="GO:0003677">
    <property type="term" value="F:DNA binding"/>
    <property type="evidence" value="ECO:0007669"/>
    <property type="project" value="InterPro"/>
</dbReference>
<comment type="caution">
    <text evidence="1">The sequence shown here is derived from an EMBL/GenBank/DDBJ whole genome shotgun (WGS) entry which is preliminary data.</text>
</comment>
<dbReference type="EMBL" id="CACRXK020000451">
    <property type="protein sequence ID" value="CAB3981998.1"/>
    <property type="molecule type" value="Genomic_DNA"/>
</dbReference>
<dbReference type="InterPro" id="IPR011010">
    <property type="entry name" value="DNA_brk_join_enz"/>
</dbReference>
<gene>
    <name evidence="1" type="ORF">PACLA_8A016772</name>
</gene>